<reference evidence="2" key="1">
    <citation type="journal article" date="2019" name="Int. J. Syst. Evol. Microbiol.">
        <title>The Global Catalogue of Microorganisms (GCM) 10K type strain sequencing project: providing services to taxonomists for standard genome sequencing and annotation.</title>
        <authorList>
            <consortium name="The Broad Institute Genomics Platform"/>
            <consortium name="The Broad Institute Genome Sequencing Center for Infectious Disease"/>
            <person name="Wu L."/>
            <person name="Ma J."/>
        </authorList>
    </citation>
    <scope>NUCLEOTIDE SEQUENCE [LARGE SCALE GENOMIC DNA]</scope>
    <source>
        <strain evidence="2">JCM 31486</strain>
    </source>
</reference>
<name>A0ABW3MG62_9PSEU</name>
<dbReference type="EMBL" id="JBHTIS010002275">
    <property type="protein sequence ID" value="MFD1049593.1"/>
    <property type="molecule type" value="Genomic_DNA"/>
</dbReference>
<proteinExistence type="predicted"/>
<evidence type="ECO:0000313" key="1">
    <source>
        <dbReference type="EMBL" id="MFD1049593.1"/>
    </source>
</evidence>
<comment type="caution">
    <text evidence="1">The sequence shown here is derived from an EMBL/GenBank/DDBJ whole genome shotgun (WGS) entry which is preliminary data.</text>
</comment>
<organism evidence="1 2">
    <name type="scientific">Kibdelosporangium lantanae</name>
    <dbReference type="NCBI Taxonomy" id="1497396"/>
    <lineage>
        <taxon>Bacteria</taxon>
        <taxon>Bacillati</taxon>
        <taxon>Actinomycetota</taxon>
        <taxon>Actinomycetes</taxon>
        <taxon>Pseudonocardiales</taxon>
        <taxon>Pseudonocardiaceae</taxon>
        <taxon>Kibdelosporangium</taxon>
    </lineage>
</organism>
<dbReference type="Proteomes" id="UP001597045">
    <property type="component" value="Unassembled WGS sequence"/>
</dbReference>
<feature type="non-terminal residue" evidence="1">
    <location>
        <position position="25"/>
    </location>
</feature>
<gene>
    <name evidence="1" type="ORF">ACFQ1S_30735</name>
</gene>
<sequence length="25" mass="3046">MKPYPYFVSDATFTDVHDCLRRLRD</sequence>
<keyword evidence="2" id="KW-1185">Reference proteome</keyword>
<accession>A0ABW3MG62</accession>
<evidence type="ECO:0000313" key="2">
    <source>
        <dbReference type="Proteomes" id="UP001597045"/>
    </source>
</evidence>
<protein>
    <submittedName>
        <fullName evidence="1">Uncharacterized protein</fullName>
    </submittedName>
</protein>